<evidence type="ECO:0000256" key="7">
    <source>
        <dbReference type="ARBA" id="ARBA00023273"/>
    </source>
</evidence>
<evidence type="ECO:0000256" key="1">
    <source>
        <dbReference type="ARBA" id="ARBA00004611"/>
    </source>
</evidence>
<keyword evidence="6" id="KW-0206">Cytoskeleton</keyword>
<dbReference type="GO" id="GO:0044458">
    <property type="term" value="P:motile cilium assembly"/>
    <property type="evidence" value="ECO:0007669"/>
    <property type="project" value="TreeGrafter"/>
</dbReference>
<accession>A0A6J2YRP1</accession>
<organism evidence="11 12">
    <name type="scientific">Sitophilus oryzae</name>
    <name type="common">Rice weevil</name>
    <name type="synonym">Curculio oryzae</name>
    <dbReference type="NCBI Taxonomy" id="7048"/>
    <lineage>
        <taxon>Eukaryota</taxon>
        <taxon>Metazoa</taxon>
        <taxon>Ecdysozoa</taxon>
        <taxon>Arthropoda</taxon>
        <taxon>Hexapoda</taxon>
        <taxon>Insecta</taxon>
        <taxon>Pterygota</taxon>
        <taxon>Neoptera</taxon>
        <taxon>Endopterygota</taxon>
        <taxon>Coleoptera</taxon>
        <taxon>Polyphaga</taxon>
        <taxon>Cucujiformia</taxon>
        <taxon>Curculionidae</taxon>
        <taxon>Dryophthorinae</taxon>
        <taxon>Sitophilus</taxon>
    </lineage>
</organism>
<dbReference type="KEGG" id="soy:115890604"/>
<dbReference type="RefSeq" id="XP_030766743.1">
    <property type="nucleotide sequence ID" value="XM_030910883.1"/>
</dbReference>
<evidence type="ECO:0000256" key="6">
    <source>
        <dbReference type="ARBA" id="ARBA00023212"/>
    </source>
</evidence>
<keyword evidence="11" id="KW-1185">Reference proteome</keyword>
<dbReference type="InterPro" id="IPR055316">
    <property type="entry name" value="RSP9"/>
</dbReference>
<dbReference type="PANTHER" id="PTHR22069">
    <property type="entry name" value="MITOCHONDRIAL RIBOSOMAL PROTEIN S18"/>
    <property type="match status" value="1"/>
</dbReference>
<evidence type="ECO:0000256" key="5">
    <source>
        <dbReference type="ARBA" id="ARBA00023069"/>
    </source>
</evidence>
<gene>
    <name evidence="12" type="primary">LOC115890604</name>
</gene>
<keyword evidence="5" id="KW-0969">Cilium</keyword>
<dbReference type="InterPro" id="IPR006802">
    <property type="entry name" value="Radial_spoke"/>
</dbReference>
<keyword evidence="4" id="KW-0282">Flagellum</keyword>
<dbReference type="Proteomes" id="UP000504635">
    <property type="component" value="Unplaced"/>
</dbReference>
<dbReference type="GeneID" id="115890604"/>
<evidence type="ECO:0000313" key="12">
    <source>
        <dbReference type="RefSeq" id="XP_030766743.1"/>
    </source>
</evidence>
<dbReference type="InParanoid" id="A0A6J2YRP1"/>
<evidence type="ECO:0000256" key="8">
    <source>
        <dbReference type="ARBA" id="ARBA00037822"/>
    </source>
</evidence>
<evidence type="ECO:0000313" key="11">
    <source>
        <dbReference type="Proteomes" id="UP000504635"/>
    </source>
</evidence>
<dbReference type="Pfam" id="PF04712">
    <property type="entry name" value="Radial_spoke"/>
    <property type="match status" value="1"/>
</dbReference>
<dbReference type="GO" id="GO:0060294">
    <property type="term" value="P:cilium movement involved in cell motility"/>
    <property type="evidence" value="ECO:0007669"/>
    <property type="project" value="InterPro"/>
</dbReference>
<protein>
    <recommendedName>
        <fullName evidence="10">Radial spoke head protein 9 homolog</fullName>
    </recommendedName>
</protein>
<evidence type="ECO:0000256" key="10">
    <source>
        <dbReference type="ARBA" id="ARBA00041080"/>
    </source>
</evidence>
<keyword evidence="7" id="KW-0966">Cell projection</keyword>
<name>A0A6J2YRP1_SITOR</name>
<dbReference type="OrthoDB" id="10258956at2759"/>
<keyword evidence="3" id="KW-0970">Cilium biogenesis/degradation</keyword>
<evidence type="ECO:0000256" key="3">
    <source>
        <dbReference type="ARBA" id="ARBA00022794"/>
    </source>
</evidence>
<dbReference type="GO" id="GO:0035082">
    <property type="term" value="P:axoneme assembly"/>
    <property type="evidence" value="ECO:0007669"/>
    <property type="project" value="InterPro"/>
</dbReference>
<proteinExistence type="inferred from homology"/>
<dbReference type="AlphaFoldDB" id="A0A6J2YRP1"/>
<evidence type="ECO:0000256" key="9">
    <source>
        <dbReference type="ARBA" id="ARBA00038319"/>
    </source>
</evidence>
<comment type="similarity">
    <text evidence="9">Belongs to the flagellar radial spoke RSP9 family.</text>
</comment>
<dbReference type="GO" id="GO:0060091">
    <property type="term" value="C:kinocilium"/>
    <property type="evidence" value="ECO:0007669"/>
    <property type="project" value="UniProtKB-SubCell"/>
</dbReference>
<evidence type="ECO:0000256" key="4">
    <source>
        <dbReference type="ARBA" id="ARBA00022846"/>
    </source>
</evidence>
<dbReference type="GO" id="GO:0001534">
    <property type="term" value="C:radial spoke"/>
    <property type="evidence" value="ECO:0007669"/>
    <property type="project" value="InterPro"/>
</dbReference>
<dbReference type="PANTHER" id="PTHR22069:SF0">
    <property type="entry name" value="RADIAL SPOKE HEAD PROTEIN 9 HOMOLOG"/>
    <property type="match status" value="1"/>
</dbReference>
<evidence type="ECO:0000256" key="2">
    <source>
        <dbReference type="ARBA" id="ARBA00022490"/>
    </source>
</evidence>
<dbReference type="CTD" id="221421"/>
<dbReference type="FunCoup" id="A0A6J2YRP1">
    <property type="interactions" value="69"/>
</dbReference>
<reference evidence="12" key="1">
    <citation type="submission" date="2025-08" db="UniProtKB">
        <authorList>
            <consortium name="RefSeq"/>
        </authorList>
    </citation>
    <scope>IDENTIFICATION</scope>
    <source>
        <tissue evidence="12">Gonads</tissue>
    </source>
</reference>
<keyword evidence="2" id="KW-0963">Cytoplasm</keyword>
<comment type="subcellular location">
    <subcellularLocation>
        <location evidence="8">Cell projection</location>
        <location evidence="8">Kinocilium</location>
    </subcellularLocation>
    <subcellularLocation>
        <location evidence="1">Cytoplasm</location>
        <location evidence="1">Cytoskeleton</location>
        <location evidence="1">Flagellum axoneme</location>
    </subcellularLocation>
</comment>
<sequence>MNLDSIVECLNSISHTGHVISTEEQLILHNSLLILQNENHFRNVFFWGKILGAEKDYYVAYGYVKDALVGRIYYYSRNCVNWGLLPRPTKDGLLLTPLCTSKFQGDPALLTEVLIEKDETSLGEKFRTPQIRKLKEEDRLSSLVTILTNEATVIPRGALFRRPDGVVVENLSFEGLSIIESREIASFLHYRQPTQKYNTNLLARDDYNHAMDFLDPLDIDIPEGCWSLQLTSGNSIVILQSLYWPGFVFYHYMKTPKYGYVYIGHGKRCIDIPFMISPFI</sequence>